<dbReference type="AlphaFoldDB" id="A0A8H6SWR5"/>
<proteinExistence type="predicted"/>
<dbReference type="EMBL" id="JACAZF010000004">
    <property type="protein sequence ID" value="KAF7307655.1"/>
    <property type="molecule type" value="Genomic_DNA"/>
</dbReference>
<evidence type="ECO:0000313" key="2">
    <source>
        <dbReference type="EMBL" id="KAF7307655.1"/>
    </source>
</evidence>
<accession>A0A8H6SWR5</accession>
<dbReference type="Proteomes" id="UP000636479">
    <property type="component" value="Unassembled WGS sequence"/>
</dbReference>
<sequence length="503" mass="57390">MSLPLVVTRLDMLSLSHLLDRDHVHPHVKHSRTPSLPPILRLPTELLLDILQRSVNSRPGRDKEPLRILARHHWLALSTVCSKWHDVILGTQMIWADMDIWWLDPRHETSAVELIQRSLLRAGTSPLRLTVDVAHTYDARTGQPIRRQTFAVLCAASERWHSLTLRVEPGQLVDLAPIHGKLPLLERLKLSRGHDAADRQFFADCNLFESAPALRSLTFEDFPPRVAWHQLTEVRLNATPWPFGHIHEAVYNRLAFIEHCSASCSVTVWGIERPSSYREDQQDLADWPTQPPLTSPIRSFSLATFSLYDGEVPFAGRIIRLLDLPNLTEFKLMSTRSAVNRWDAAAFATFTNRSPNITTLHIGDTFISPPALLQALRETPLLEDLVVEDIYRCNSDHFVITDDVLHGLLDPILVPNLHRLEITSFLQFDHDLLLEALRLRARAQRAAGGTFVFRAVVPNLAKTKDQAQYRKRWQANEGRHRLAETLKQGYQDGLRFTIDVDEA</sequence>
<evidence type="ECO:0000259" key="1">
    <source>
        <dbReference type="Pfam" id="PF12937"/>
    </source>
</evidence>
<organism evidence="2 3">
    <name type="scientific">Mycena indigotica</name>
    <dbReference type="NCBI Taxonomy" id="2126181"/>
    <lineage>
        <taxon>Eukaryota</taxon>
        <taxon>Fungi</taxon>
        <taxon>Dikarya</taxon>
        <taxon>Basidiomycota</taxon>
        <taxon>Agaricomycotina</taxon>
        <taxon>Agaricomycetes</taxon>
        <taxon>Agaricomycetidae</taxon>
        <taxon>Agaricales</taxon>
        <taxon>Marasmiineae</taxon>
        <taxon>Mycenaceae</taxon>
        <taxon>Mycena</taxon>
    </lineage>
</organism>
<keyword evidence="3" id="KW-1185">Reference proteome</keyword>
<feature type="domain" description="F-box" evidence="1">
    <location>
        <begin position="39"/>
        <end position="99"/>
    </location>
</feature>
<name>A0A8H6SWR5_9AGAR</name>
<dbReference type="RefSeq" id="XP_037222674.1">
    <property type="nucleotide sequence ID" value="XM_037362382.1"/>
</dbReference>
<evidence type="ECO:0000313" key="3">
    <source>
        <dbReference type="Proteomes" id="UP000636479"/>
    </source>
</evidence>
<gene>
    <name evidence="2" type="ORF">MIND_00560800</name>
</gene>
<dbReference type="InterPro" id="IPR032675">
    <property type="entry name" value="LRR_dom_sf"/>
</dbReference>
<protein>
    <submittedName>
        <fullName evidence="2">F-box domain-containing protein</fullName>
    </submittedName>
</protein>
<comment type="caution">
    <text evidence="2">The sequence shown here is derived from an EMBL/GenBank/DDBJ whole genome shotgun (WGS) entry which is preliminary data.</text>
</comment>
<dbReference type="Pfam" id="PF12937">
    <property type="entry name" value="F-box-like"/>
    <property type="match status" value="1"/>
</dbReference>
<dbReference type="OrthoDB" id="2874983at2759"/>
<dbReference type="Gene3D" id="3.80.10.10">
    <property type="entry name" value="Ribonuclease Inhibitor"/>
    <property type="match status" value="1"/>
</dbReference>
<reference evidence="2" key="1">
    <citation type="submission" date="2020-05" db="EMBL/GenBank/DDBJ databases">
        <title>Mycena genomes resolve the evolution of fungal bioluminescence.</title>
        <authorList>
            <person name="Tsai I.J."/>
        </authorList>
    </citation>
    <scope>NUCLEOTIDE SEQUENCE</scope>
    <source>
        <strain evidence="2">171206Taipei</strain>
    </source>
</reference>
<dbReference type="GeneID" id="59344898"/>
<dbReference type="InterPro" id="IPR001810">
    <property type="entry name" value="F-box_dom"/>
</dbReference>